<proteinExistence type="predicted"/>
<dbReference type="InterPro" id="IPR032710">
    <property type="entry name" value="NTF2-like_dom_sf"/>
</dbReference>
<dbReference type="Proteomes" id="UP001432168">
    <property type="component" value="Chromosome"/>
</dbReference>
<protein>
    <recommendedName>
        <fullName evidence="3">SnoaL-like domain-containing protein</fullName>
    </recommendedName>
</protein>
<accession>A0ABZ1WXX3</accession>
<sequence length="70" mass="7558">MTSQAITTVEAYLDAFGARDTERILSPFAADATWTHVTVTDGLITDYRVFEVSLGITRAHLGEPFTAAPA</sequence>
<keyword evidence="2" id="KW-1185">Reference proteome</keyword>
<dbReference type="EMBL" id="CP109011">
    <property type="protein sequence ID" value="WUT44296.1"/>
    <property type="molecule type" value="Genomic_DNA"/>
</dbReference>
<organism evidence="1 2">
    <name type="scientific">Streptomyces pseudovenezuelae</name>
    <dbReference type="NCBI Taxonomy" id="67350"/>
    <lineage>
        <taxon>Bacteria</taxon>
        <taxon>Bacillati</taxon>
        <taxon>Actinomycetota</taxon>
        <taxon>Actinomycetes</taxon>
        <taxon>Kitasatosporales</taxon>
        <taxon>Streptomycetaceae</taxon>
        <taxon>Streptomyces</taxon>
        <taxon>Streptomyces aurantiacus group</taxon>
    </lineage>
</organism>
<dbReference type="Gene3D" id="3.10.450.50">
    <property type="match status" value="1"/>
</dbReference>
<reference evidence="1" key="1">
    <citation type="submission" date="2022-10" db="EMBL/GenBank/DDBJ databases">
        <title>The complete genomes of actinobacterial strains from the NBC collection.</title>
        <authorList>
            <person name="Joergensen T.S."/>
            <person name="Alvarez Arevalo M."/>
            <person name="Sterndorff E.B."/>
            <person name="Faurdal D."/>
            <person name="Vuksanovic O."/>
            <person name="Mourched A.-S."/>
            <person name="Charusanti P."/>
            <person name="Shaw S."/>
            <person name="Blin K."/>
            <person name="Weber T."/>
        </authorList>
    </citation>
    <scope>NUCLEOTIDE SEQUENCE</scope>
    <source>
        <strain evidence="1">NBC_00686</strain>
    </source>
</reference>
<evidence type="ECO:0000313" key="1">
    <source>
        <dbReference type="EMBL" id="WUT44296.1"/>
    </source>
</evidence>
<dbReference type="RefSeq" id="WP_329264900.1">
    <property type="nucleotide sequence ID" value="NZ_CP109011.1"/>
</dbReference>
<gene>
    <name evidence="1" type="ORF">OG929_19195</name>
</gene>
<name>A0ABZ1WXX3_9ACTN</name>
<dbReference type="SUPFAM" id="SSF54427">
    <property type="entry name" value="NTF2-like"/>
    <property type="match status" value="1"/>
</dbReference>
<evidence type="ECO:0008006" key="3">
    <source>
        <dbReference type="Google" id="ProtNLM"/>
    </source>
</evidence>
<evidence type="ECO:0000313" key="2">
    <source>
        <dbReference type="Proteomes" id="UP001432168"/>
    </source>
</evidence>